<sequence>MTSLIVDDNPIARATLSHLAAQVNDLDVICEYCTAMEAYNHLQNQNVDLLFLDIEMPGMDGLELTRNLKNKDIVVIFTTSKKEYAVEAFELNVADYLVKPVTPGRFLQAVNKAREVLESRKEDDVQLKNDDFIFVRDSNITRKLMLDDILYAEAMGDYVKFYTPKKEYAIHGTLKSAEEKLPSSKFVRVHRSYIIALDKIDTLQDGGLVIAGKFLPVADAYRKTLNSRMNVF</sequence>
<dbReference type="EMBL" id="JBHLTS010000053">
    <property type="protein sequence ID" value="MFC0516376.1"/>
    <property type="molecule type" value="Genomic_DNA"/>
</dbReference>
<keyword evidence="5" id="KW-1185">Reference proteome</keyword>
<dbReference type="Proteomes" id="UP001589828">
    <property type="component" value="Unassembled WGS sequence"/>
</dbReference>
<reference evidence="4 5" key="1">
    <citation type="submission" date="2024-09" db="EMBL/GenBank/DDBJ databases">
        <authorList>
            <person name="Sun Q."/>
            <person name="Mori K."/>
        </authorList>
    </citation>
    <scope>NUCLEOTIDE SEQUENCE [LARGE SCALE GENOMIC DNA]</scope>
    <source>
        <strain evidence="4 5">NCAIM B.02415</strain>
    </source>
</reference>
<dbReference type="SUPFAM" id="SSF52172">
    <property type="entry name" value="CheY-like"/>
    <property type="match status" value="1"/>
</dbReference>
<proteinExistence type="predicted"/>
<accession>A0ABV6LAB3</accession>
<dbReference type="RefSeq" id="WP_377024162.1">
    <property type="nucleotide sequence ID" value="NZ_JBHLTS010000053.1"/>
</dbReference>
<dbReference type="InterPro" id="IPR046947">
    <property type="entry name" value="LytR-like"/>
</dbReference>
<feature type="domain" description="Response regulatory" evidence="2">
    <location>
        <begin position="2"/>
        <end position="114"/>
    </location>
</feature>
<dbReference type="InterPro" id="IPR011006">
    <property type="entry name" value="CheY-like_superfamily"/>
</dbReference>
<dbReference type="Pfam" id="PF00072">
    <property type="entry name" value="Response_reg"/>
    <property type="match status" value="1"/>
</dbReference>
<dbReference type="SMART" id="SM00850">
    <property type="entry name" value="LytTR"/>
    <property type="match status" value="1"/>
</dbReference>
<protein>
    <submittedName>
        <fullName evidence="4">LytR/AlgR family response regulator transcription factor</fullName>
    </submittedName>
</protein>
<organism evidence="4 5">
    <name type="scientific">Mucilaginibacter angelicae</name>
    <dbReference type="NCBI Taxonomy" id="869718"/>
    <lineage>
        <taxon>Bacteria</taxon>
        <taxon>Pseudomonadati</taxon>
        <taxon>Bacteroidota</taxon>
        <taxon>Sphingobacteriia</taxon>
        <taxon>Sphingobacteriales</taxon>
        <taxon>Sphingobacteriaceae</taxon>
        <taxon>Mucilaginibacter</taxon>
    </lineage>
</organism>
<dbReference type="PANTHER" id="PTHR37299:SF1">
    <property type="entry name" value="STAGE 0 SPORULATION PROTEIN A HOMOLOG"/>
    <property type="match status" value="1"/>
</dbReference>
<comment type="caution">
    <text evidence="4">The sequence shown here is derived from an EMBL/GenBank/DDBJ whole genome shotgun (WGS) entry which is preliminary data.</text>
</comment>
<dbReference type="Gene3D" id="2.40.50.1020">
    <property type="entry name" value="LytTr DNA-binding domain"/>
    <property type="match status" value="1"/>
</dbReference>
<feature type="modified residue" description="4-aspartylphosphate" evidence="1">
    <location>
        <position position="53"/>
    </location>
</feature>
<feature type="domain" description="HTH LytTR-type" evidence="3">
    <location>
        <begin position="146"/>
        <end position="231"/>
    </location>
</feature>
<gene>
    <name evidence="4" type="ORF">ACFFGT_19370</name>
</gene>
<dbReference type="SMART" id="SM00448">
    <property type="entry name" value="REC"/>
    <property type="match status" value="1"/>
</dbReference>
<evidence type="ECO:0000259" key="2">
    <source>
        <dbReference type="PROSITE" id="PS50110"/>
    </source>
</evidence>
<evidence type="ECO:0000313" key="5">
    <source>
        <dbReference type="Proteomes" id="UP001589828"/>
    </source>
</evidence>
<evidence type="ECO:0000256" key="1">
    <source>
        <dbReference type="PROSITE-ProRule" id="PRU00169"/>
    </source>
</evidence>
<dbReference type="InterPro" id="IPR001789">
    <property type="entry name" value="Sig_transdc_resp-reg_receiver"/>
</dbReference>
<evidence type="ECO:0000259" key="3">
    <source>
        <dbReference type="PROSITE" id="PS50930"/>
    </source>
</evidence>
<dbReference type="PANTHER" id="PTHR37299">
    <property type="entry name" value="TRANSCRIPTIONAL REGULATOR-RELATED"/>
    <property type="match status" value="1"/>
</dbReference>
<dbReference type="InterPro" id="IPR007492">
    <property type="entry name" value="LytTR_DNA-bd_dom"/>
</dbReference>
<dbReference type="PROSITE" id="PS50110">
    <property type="entry name" value="RESPONSE_REGULATORY"/>
    <property type="match status" value="1"/>
</dbReference>
<evidence type="ECO:0000313" key="4">
    <source>
        <dbReference type="EMBL" id="MFC0516376.1"/>
    </source>
</evidence>
<name>A0ABV6LAB3_9SPHI</name>
<dbReference type="Pfam" id="PF04397">
    <property type="entry name" value="LytTR"/>
    <property type="match status" value="1"/>
</dbReference>
<keyword evidence="1" id="KW-0597">Phosphoprotein</keyword>
<dbReference type="Gene3D" id="3.40.50.2300">
    <property type="match status" value="1"/>
</dbReference>
<dbReference type="PROSITE" id="PS50930">
    <property type="entry name" value="HTH_LYTTR"/>
    <property type="match status" value="1"/>
</dbReference>